<protein>
    <submittedName>
        <fullName evidence="1">Uncharacterized protein</fullName>
    </submittedName>
</protein>
<sequence>MVRSWRYVHDDVYDDLSLAVCRLTLHPWQLAPVVQNTVLTDRSRNHPGVRSVIEIRNLSRGYSLLGVDRFLAFTRIALSQLFGGDRSLAVARIDLSRSLGSISRGHSTRSLAVTRHG</sequence>
<comment type="caution">
    <text evidence="1">The sequence shown here is derived from an EMBL/GenBank/DDBJ whole genome shotgun (WGS) entry which is preliminary data.</text>
</comment>
<dbReference type="AlphaFoldDB" id="A0A8S9JZR9"/>
<accession>A0A8S9JZR9</accession>
<name>A0A8S9JZR9_BRACR</name>
<evidence type="ECO:0000313" key="1">
    <source>
        <dbReference type="EMBL" id="KAF2587118.1"/>
    </source>
</evidence>
<reference evidence="1" key="1">
    <citation type="submission" date="2019-12" db="EMBL/GenBank/DDBJ databases">
        <title>Genome sequencing and annotation of Brassica cretica.</title>
        <authorList>
            <person name="Studholme D.J."/>
            <person name="Sarris P.F."/>
        </authorList>
    </citation>
    <scope>NUCLEOTIDE SEQUENCE</scope>
    <source>
        <strain evidence="1">PFS-102/07</strain>
        <tissue evidence="1">Leaf</tissue>
    </source>
</reference>
<organism evidence="1">
    <name type="scientific">Brassica cretica</name>
    <name type="common">Mustard</name>
    <dbReference type="NCBI Taxonomy" id="69181"/>
    <lineage>
        <taxon>Eukaryota</taxon>
        <taxon>Viridiplantae</taxon>
        <taxon>Streptophyta</taxon>
        <taxon>Embryophyta</taxon>
        <taxon>Tracheophyta</taxon>
        <taxon>Spermatophyta</taxon>
        <taxon>Magnoliopsida</taxon>
        <taxon>eudicotyledons</taxon>
        <taxon>Gunneridae</taxon>
        <taxon>Pentapetalae</taxon>
        <taxon>rosids</taxon>
        <taxon>malvids</taxon>
        <taxon>Brassicales</taxon>
        <taxon>Brassicaceae</taxon>
        <taxon>Brassiceae</taxon>
        <taxon>Brassica</taxon>
    </lineage>
</organism>
<proteinExistence type="predicted"/>
<dbReference type="EMBL" id="QGKY02000246">
    <property type="protein sequence ID" value="KAF2587118.1"/>
    <property type="molecule type" value="Genomic_DNA"/>
</dbReference>
<gene>
    <name evidence="1" type="ORF">F2Q70_00035556</name>
</gene>